<protein>
    <submittedName>
        <fullName evidence="2">Uncharacterized protein</fullName>
    </submittedName>
</protein>
<evidence type="ECO:0000313" key="3">
    <source>
        <dbReference type="Proteomes" id="UP000001025"/>
    </source>
</evidence>
<feature type="region of interest" description="Disordered" evidence="1">
    <location>
        <begin position="322"/>
        <end position="354"/>
    </location>
</feature>
<dbReference type="Proteomes" id="UP000001025">
    <property type="component" value="Chromosome"/>
</dbReference>
<proteinExistence type="predicted"/>
<dbReference type="AlphaFoldDB" id="Q7UWA0"/>
<evidence type="ECO:0000256" key="1">
    <source>
        <dbReference type="SAM" id="MobiDB-lite"/>
    </source>
</evidence>
<dbReference type="EMBL" id="BX294136">
    <property type="protein sequence ID" value="CAD72466.1"/>
    <property type="molecule type" value="Genomic_DNA"/>
</dbReference>
<sequence>MFSAITSEKPMPLGCCSGDDFVDGANVFDANQFLVQATIEVGQMVWIESHLMQDRGVQVTDVQRVFDRGGTELVGRPVADAAFDSASGHPHGESVGVVVSAAAVGVFRGRLTSEFATPNDQGFVQHAGSFQIGQQRSDGLVSRSGVFVVVDFQVTVGVPVVVVVGTATVKLDEPNTALSQTTCEQAAFAEGLRFGIVHAVHRKRFFGLVGEVDRFRCSGLHSVRQFIAGDSRSQGFFANVLDQVTAVGVLDGIDQATLQPRWEIGRRIQIENRIAFGAEHGALISGRHVTAGPVFGTADGTTGRIEHHDEARHVLVFAAQPIRQPRSQSGRAGQDLAAVHHQHGGSVNRRVRGQ</sequence>
<organism evidence="2 3">
    <name type="scientific">Rhodopirellula baltica (strain DSM 10527 / NCIMB 13988 / SH1)</name>
    <dbReference type="NCBI Taxonomy" id="243090"/>
    <lineage>
        <taxon>Bacteria</taxon>
        <taxon>Pseudomonadati</taxon>
        <taxon>Planctomycetota</taxon>
        <taxon>Planctomycetia</taxon>
        <taxon>Pirellulales</taxon>
        <taxon>Pirellulaceae</taxon>
        <taxon>Rhodopirellula</taxon>
    </lineage>
</organism>
<name>Q7UWA0_RHOBA</name>
<keyword evidence="3" id="KW-1185">Reference proteome</keyword>
<dbReference type="AntiFam" id="ANF00002">
    <property type="entry name" value="Shadow ORF"/>
</dbReference>
<dbReference type="HOGENOM" id="CLU_782729_0_0_0"/>
<dbReference type="KEGG" id="rba:RB2173"/>
<dbReference type="STRING" id="243090.RB2173"/>
<evidence type="ECO:0000313" key="2">
    <source>
        <dbReference type="EMBL" id="CAD72466.1"/>
    </source>
</evidence>
<reference evidence="2 3" key="1">
    <citation type="journal article" date="2003" name="Proc. Natl. Acad. Sci. U.S.A.">
        <title>Complete genome sequence of the marine planctomycete Pirellula sp. strain 1.</title>
        <authorList>
            <person name="Gloeckner F.O."/>
            <person name="Kube M."/>
            <person name="Bauer M."/>
            <person name="Teeling H."/>
            <person name="Lombardot T."/>
            <person name="Ludwig W."/>
            <person name="Gade D."/>
            <person name="Beck A."/>
            <person name="Borzym K."/>
            <person name="Heitmann K."/>
            <person name="Rabus R."/>
            <person name="Schlesner H."/>
            <person name="Amann R."/>
            <person name="Reinhardt R."/>
        </authorList>
    </citation>
    <scope>NUCLEOTIDE SEQUENCE [LARGE SCALE GENOMIC DNA]</scope>
    <source>
        <strain evidence="3">DSM 10527 / NCIMB 13988 / SH1</strain>
    </source>
</reference>
<gene>
    <name evidence="2" type="ordered locus">RB2173</name>
</gene>
<dbReference type="InParanoid" id="Q7UWA0"/>
<accession>Q7UWA0</accession>
<dbReference type="EnsemblBacteria" id="CAD72466">
    <property type="protein sequence ID" value="CAD72466"/>
    <property type="gene ID" value="RB2173"/>
</dbReference>